<feature type="compositionally biased region" description="Low complexity" evidence="8">
    <location>
        <begin position="434"/>
        <end position="446"/>
    </location>
</feature>
<feature type="region of interest" description="Disordered" evidence="8">
    <location>
        <begin position="307"/>
        <end position="454"/>
    </location>
</feature>
<protein>
    <recommendedName>
        <fullName evidence="2">DNA-directed RNA polymerase</fullName>
        <ecNumber evidence="2">2.7.7.6</ecNumber>
    </recommendedName>
</protein>
<evidence type="ECO:0000256" key="3">
    <source>
        <dbReference type="ARBA" id="ARBA00022478"/>
    </source>
</evidence>
<feature type="compositionally biased region" description="Acidic residues" evidence="8">
    <location>
        <begin position="420"/>
        <end position="432"/>
    </location>
</feature>
<evidence type="ECO:0000256" key="6">
    <source>
        <dbReference type="ARBA" id="ARBA00022833"/>
    </source>
</evidence>
<evidence type="ECO:0000313" key="11">
    <source>
        <dbReference type="Proteomes" id="UP000243459"/>
    </source>
</evidence>
<feature type="compositionally biased region" description="Basic and acidic residues" evidence="8">
    <location>
        <begin position="356"/>
        <end position="365"/>
    </location>
</feature>
<dbReference type="PANTHER" id="PTHR19376">
    <property type="entry name" value="DNA-DIRECTED RNA POLYMERASE"/>
    <property type="match status" value="1"/>
</dbReference>
<keyword evidence="4" id="KW-0808">Transferase</keyword>
<keyword evidence="11" id="KW-1185">Reference proteome</keyword>
<evidence type="ECO:0000259" key="9">
    <source>
        <dbReference type="Pfam" id="PF04998"/>
    </source>
</evidence>
<evidence type="ECO:0000256" key="4">
    <source>
        <dbReference type="ARBA" id="ARBA00022679"/>
    </source>
</evidence>
<feature type="domain" description="RNA polymerase Rpb1" evidence="9">
    <location>
        <begin position="1"/>
        <end position="617"/>
    </location>
</feature>
<dbReference type="Proteomes" id="UP000243459">
    <property type="component" value="Chromosome 5"/>
</dbReference>
<comment type="similarity">
    <text evidence="1">Belongs to the RNA polymerase beta' chain family.</text>
</comment>
<dbReference type="GO" id="GO:0005736">
    <property type="term" value="C:RNA polymerase I complex"/>
    <property type="evidence" value="ECO:0007669"/>
    <property type="project" value="TreeGrafter"/>
</dbReference>
<keyword evidence="3" id="KW-0240">DNA-directed RNA polymerase</keyword>
<keyword evidence="7" id="KW-0804">Transcription</keyword>
<evidence type="ECO:0000256" key="5">
    <source>
        <dbReference type="ARBA" id="ARBA00022695"/>
    </source>
</evidence>
<feature type="compositionally biased region" description="Acidic residues" evidence="8">
    <location>
        <begin position="386"/>
        <end position="410"/>
    </location>
</feature>
<dbReference type="Gene3D" id="6.10.250.2940">
    <property type="match status" value="1"/>
</dbReference>
<dbReference type="SUPFAM" id="SSF64484">
    <property type="entry name" value="beta and beta-prime subunits of DNA dependent RNA-polymerase"/>
    <property type="match status" value="1"/>
</dbReference>
<reference evidence="11" key="1">
    <citation type="journal article" date="2017" name="Nat. Commun.">
        <title>The asparagus genome sheds light on the origin and evolution of a young Y chromosome.</title>
        <authorList>
            <person name="Harkess A."/>
            <person name="Zhou J."/>
            <person name="Xu C."/>
            <person name="Bowers J.E."/>
            <person name="Van der Hulst R."/>
            <person name="Ayyampalayam S."/>
            <person name="Mercati F."/>
            <person name="Riccardi P."/>
            <person name="McKain M.R."/>
            <person name="Kakrana A."/>
            <person name="Tang H."/>
            <person name="Ray J."/>
            <person name="Groenendijk J."/>
            <person name="Arikit S."/>
            <person name="Mathioni S.M."/>
            <person name="Nakano M."/>
            <person name="Shan H."/>
            <person name="Telgmann-Rauber A."/>
            <person name="Kanno A."/>
            <person name="Yue Z."/>
            <person name="Chen H."/>
            <person name="Li W."/>
            <person name="Chen Y."/>
            <person name="Xu X."/>
            <person name="Zhang Y."/>
            <person name="Luo S."/>
            <person name="Chen H."/>
            <person name="Gao J."/>
            <person name="Mao Z."/>
            <person name="Pires J.C."/>
            <person name="Luo M."/>
            <person name="Kudrna D."/>
            <person name="Wing R.A."/>
            <person name="Meyers B.C."/>
            <person name="Yi K."/>
            <person name="Kong H."/>
            <person name="Lavrijsen P."/>
            <person name="Sunseri F."/>
            <person name="Falavigna A."/>
            <person name="Ye Y."/>
            <person name="Leebens-Mack J.H."/>
            <person name="Chen G."/>
        </authorList>
    </citation>
    <scope>NUCLEOTIDE SEQUENCE [LARGE SCALE GENOMIC DNA]</scope>
    <source>
        <strain evidence="11">cv. DH0086</strain>
    </source>
</reference>
<evidence type="ECO:0000313" key="10">
    <source>
        <dbReference type="EMBL" id="ONK70130.1"/>
    </source>
</evidence>
<organism evidence="10 11">
    <name type="scientific">Asparagus officinalis</name>
    <name type="common">Garden asparagus</name>
    <dbReference type="NCBI Taxonomy" id="4686"/>
    <lineage>
        <taxon>Eukaryota</taxon>
        <taxon>Viridiplantae</taxon>
        <taxon>Streptophyta</taxon>
        <taxon>Embryophyta</taxon>
        <taxon>Tracheophyta</taxon>
        <taxon>Spermatophyta</taxon>
        <taxon>Magnoliopsida</taxon>
        <taxon>Liliopsida</taxon>
        <taxon>Asparagales</taxon>
        <taxon>Asparagaceae</taxon>
        <taxon>Asparagoideae</taxon>
        <taxon>Asparagus</taxon>
    </lineage>
</organism>
<evidence type="ECO:0000256" key="1">
    <source>
        <dbReference type="ARBA" id="ARBA00006460"/>
    </source>
</evidence>
<dbReference type="AlphaFoldDB" id="A0A5P1F131"/>
<gene>
    <name evidence="10" type="ORF">A4U43_C05F30570</name>
</gene>
<dbReference type="Pfam" id="PF04998">
    <property type="entry name" value="RNA_pol_Rpb1_5"/>
    <property type="match status" value="1"/>
</dbReference>
<dbReference type="GO" id="GO:0003677">
    <property type="term" value="F:DNA binding"/>
    <property type="evidence" value="ECO:0007669"/>
    <property type="project" value="InterPro"/>
</dbReference>
<dbReference type="PANTHER" id="PTHR19376:SF11">
    <property type="entry name" value="DNA-DIRECTED RNA POLYMERASE I SUBUNIT RPA1"/>
    <property type="match status" value="1"/>
</dbReference>
<dbReference type="OMA" id="SMPMNER"/>
<proteinExistence type="inferred from homology"/>
<evidence type="ECO:0000256" key="8">
    <source>
        <dbReference type="SAM" id="MobiDB-lite"/>
    </source>
</evidence>
<sequence length="663" mass="73433">MAGRDGLVDTAIKTSRSGYLQRCLVKNLESLKVCYDYTVRDADGSIVQFAYGDDGVDVLKTSYITEVEALSNNQRVVLESLSSQLEDAHLSKPNRFIKDLPDSLKEIATSYANQLSKSKRGHIRRKDLMRLMKLKYMSSLAAPGEPVGVIAAQSVGEPSTQMTLNTFHLAGRGEMNVTLGIPRLQEILMSAKEVIRTPIMTCPLLDGMTKEDGECLAAKLRRICVADIVESMEVSTLPFYIHNRKVSTLYKLKMKLFPPSLYPPHTDISLQDCRSILRTTFVEAMEVAITRHLELISKISDIDVVAGKGDSGMEEEGEDGSGSKSANGDDIDGGGGGGEKDEDDEFDDDGEDQGADAEKRKKQMCDEMDYEDEMEKKSSSVVFDEFGGESETDQVEEAEDDYELGGDDPDIVANKKINEDDPADNVADEETPESPSKTKTLSVSSSKVKKSKAKPKIVKRKKKIDSAIFVKAEGLRFEAHFVLVDKPHILLAEIAQTTAKRVYLKECEGIDRCSVVEPKRSTDRIALQTSGVNFGAFWDLQDNLDVKKIVTNDIHAVLNTYGVEAARQTIINEVKGVFDPYGIRVNTRHLSLIADFMSSNGGYRPMNRLGMMQFNTSPFGKMTFETATKFIVEAAFHGESDVLESPSAQCFPWPACEVWNRCF</sequence>
<name>A0A5P1F131_ASPOF</name>
<evidence type="ECO:0000256" key="2">
    <source>
        <dbReference type="ARBA" id="ARBA00012418"/>
    </source>
</evidence>
<dbReference type="Gramene" id="ONK70130">
    <property type="protein sequence ID" value="ONK70130"/>
    <property type="gene ID" value="A4U43_C05F30570"/>
</dbReference>
<keyword evidence="5" id="KW-0548">Nucleotidyltransferase</keyword>
<accession>A0A5P1F131</accession>
<dbReference type="InterPro" id="IPR045867">
    <property type="entry name" value="DNA-dir_RpoC_beta_prime"/>
</dbReference>
<dbReference type="InterPro" id="IPR007081">
    <property type="entry name" value="RNA_pol_Rpb1_5"/>
</dbReference>
<dbReference type="Gene3D" id="3.30.70.2850">
    <property type="match status" value="1"/>
</dbReference>
<dbReference type="EMBL" id="CM007385">
    <property type="protein sequence ID" value="ONK70130.1"/>
    <property type="molecule type" value="Genomic_DNA"/>
</dbReference>
<dbReference type="EC" id="2.7.7.6" evidence="2"/>
<dbReference type="GO" id="GO:0003899">
    <property type="term" value="F:DNA-directed RNA polymerase activity"/>
    <property type="evidence" value="ECO:0007669"/>
    <property type="project" value="UniProtKB-EC"/>
</dbReference>
<dbReference type="GO" id="GO:0006351">
    <property type="term" value="P:DNA-templated transcription"/>
    <property type="evidence" value="ECO:0007669"/>
    <property type="project" value="InterPro"/>
</dbReference>
<evidence type="ECO:0000256" key="7">
    <source>
        <dbReference type="ARBA" id="ARBA00023163"/>
    </source>
</evidence>
<dbReference type="Gene3D" id="6.20.50.80">
    <property type="match status" value="1"/>
</dbReference>
<keyword evidence="6" id="KW-0862">Zinc</keyword>
<feature type="compositionally biased region" description="Acidic residues" evidence="8">
    <location>
        <begin position="340"/>
        <end position="355"/>
    </location>
</feature>